<dbReference type="Proteomes" id="UP001610100">
    <property type="component" value="Unassembled WGS sequence"/>
</dbReference>
<protein>
    <submittedName>
        <fullName evidence="1">DUF6702 family protein</fullName>
    </submittedName>
</protein>
<dbReference type="Pfam" id="PF20420">
    <property type="entry name" value="DUF6702"/>
    <property type="match status" value="1"/>
</dbReference>
<reference evidence="1 2" key="1">
    <citation type="submission" date="2024-02" db="EMBL/GenBank/DDBJ databases">
        <title>A Gaetbulibacter species isolated from tidal flats and genomic insights of their niches.</title>
        <authorList>
            <person name="Ye Y."/>
        </authorList>
    </citation>
    <scope>NUCLEOTIDE SEQUENCE [LARGE SCALE GENOMIC DNA]</scope>
    <source>
        <strain evidence="1 2">KYW382</strain>
    </source>
</reference>
<name>A0ABW7MY57_9FLAO</name>
<evidence type="ECO:0000313" key="2">
    <source>
        <dbReference type="Proteomes" id="UP001610100"/>
    </source>
</evidence>
<accession>A0ABW7MY57</accession>
<sequence length="167" mass="19348">MNYIKVVFLGLFFTLSSFTVFHKYYVSVTQVNYVPEEKAVQIISRLFVDDIERALQNNYNDTLVIAGKNEPEIVNTYLKKYFNSRFSVKINGQSSNINFIGKEYDGDIMKCYLEIPNVSQVYSFEITDAILFDIDDSQKNIIKTNINGKQKSFILDTDSKKKVLNFN</sequence>
<proteinExistence type="predicted"/>
<dbReference type="InterPro" id="IPR046525">
    <property type="entry name" value="DUF6702"/>
</dbReference>
<evidence type="ECO:0000313" key="1">
    <source>
        <dbReference type="EMBL" id="MFH6771768.1"/>
    </source>
</evidence>
<dbReference type="RefSeq" id="WP_344740944.1">
    <property type="nucleotide sequence ID" value="NZ_BAABAY010000002.1"/>
</dbReference>
<organism evidence="1 2">
    <name type="scientific">Gaetbulibacter aestuarii</name>
    <dbReference type="NCBI Taxonomy" id="1502358"/>
    <lineage>
        <taxon>Bacteria</taxon>
        <taxon>Pseudomonadati</taxon>
        <taxon>Bacteroidota</taxon>
        <taxon>Flavobacteriia</taxon>
        <taxon>Flavobacteriales</taxon>
        <taxon>Flavobacteriaceae</taxon>
        <taxon>Gaetbulibacter</taxon>
    </lineage>
</organism>
<comment type="caution">
    <text evidence="1">The sequence shown here is derived from an EMBL/GenBank/DDBJ whole genome shotgun (WGS) entry which is preliminary data.</text>
</comment>
<keyword evidence="2" id="KW-1185">Reference proteome</keyword>
<dbReference type="EMBL" id="JBAWKB010000002">
    <property type="protein sequence ID" value="MFH6771768.1"/>
    <property type="molecule type" value="Genomic_DNA"/>
</dbReference>
<gene>
    <name evidence="1" type="ORF">V8G58_07455</name>
</gene>